<dbReference type="EMBL" id="MZGW01000001">
    <property type="protein sequence ID" value="OPJ57218.1"/>
    <property type="molecule type" value="Genomic_DNA"/>
</dbReference>
<keyword evidence="3" id="KW-1185">Reference proteome</keyword>
<dbReference type="STRING" id="29349.CLOTH_05010"/>
<protein>
    <submittedName>
        <fullName evidence="2">Uncharacterized protein</fullName>
    </submittedName>
</protein>
<feature type="transmembrane region" description="Helical" evidence="1">
    <location>
        <begin position="18"/>
        <end position="37"/>
    </location>
</feature>
<comment type="caution">
    <text evidence="2">The sequence shown here is derived from an EMBL/GenBank/DDBJ whole genome shotgun (WGS) entry which is preliminary data.</text>
</comment>
<sequence length="171" mass="19531">MKYLYGVIILEIIKKNKMIISIILLVGMLFTTSLYVFNDYNNDNHTCTESCNHSDENLYNSVNNKVDNETALKIMDMYINLDNYEGKMATLQGQLFKTYDEYSIGVIQTLATGEDLAFNIILDPNNPQINEFDVLDWIEVTGKVGVVDEVHGDHTHAVPILYIDTIRKIDN</sequence>
<keyword evidence="1" id="KW-0812">Transmembrane</keyword>
<dbReference type="Proteomes" id="UP000190140">
    <property type="component" value="Unassembled WGS sequence"/>
</dbReference>
<reference evidence="2 3" key="1">
    <citation type="submission" date="2017-03" db="EMBL/GenBank/DDBJ databases">
        <title>Genome sequence of Clostridium thermoalcaliphilum DSM 7309.</title>
        <authorList>
            <person name="Poehlein A."/>
            <person name="Daniel R."/>
        </authorList>
    </citation>
    <scope>NUCLEOTIDE SEQUENCE [LARGE SCALE GENOMIC DNA]</scope>
    <source>
        <strain evidence="2 3">DSM 7309</strain>
    </source>
</reference>
<accession>A0A1V4IB47</accession>
<keyword evidence="1" id="KW-1133">Transmembrane helix</keyword>
<proteinExistence type="predicted"/>
<organism evidence="2 3">
    <name type="scientific">Alkalithermobacter paradoxus</name>
    <dbReference type="NCBI Taxonomy" id="29349"/>
    <lineage>
        <taxon>Bacteria</taxon>
        <taxon>Bacillati</taxon>
        <taxon>Bacillota</taxon>
        <taxon>Clostridia</taxon>
        <taxon>Peptostreptococcales</taxon>
        <taxon>Tepidibacteraceae</taxon>
        <taxon>Alkalithermobacter</taxon>
    </lineage>
</organism>
<dbReference type="AlphaFoldDB" id="A0A1V4IB47"/>
<evidence type="ECO:0000313" key="2">
    <source>
        <dbReference type="EMBL" id="OPJ57218.1"/>
    </source>
</evidence>
<evidence type="ECO:0000313" key="3">
    <source>
        <dbReference type="Proteomes" id="UP000190140"/>
    </source>
</evidence>
<evidence type="ECO:0000256" key="1">
    <source>
        <dbReference type="SAM" id="Phobius"/>
    </source>
</evidence>
<name>A0A1V4IB47_9FIRM</name>
<keyword evidence="1" id="KW-0472">Membrane</keyword>
<gene>
    <name evidence="2" type="ORF">CLOTH_05010</name>
</gene>